<organism evidence="1">
    <name type="scientific">Citrobacter freundii</name>
    <dbReference type="NCBI Taxonomy" id="546"/>
    <lineage>
        <taxon>Bacteria</taxon>
        <taxon>Pseudomonadati</taxon>
        <taxon>Pseudomonadota</taxon>
        <taxon>Gammaproteobacteria</taxon>
        <taxon>Enterobacterales</taxon>
        <taxon>Enterobacteriaceae</taxon>
        <taxon>Citrobacter</taxon>
        <taxon>Citrobacter freundii complex</taxon>
    </lineage>
</organism>
<evidence type="ECO:0000313" key="1">
    <source>
        <dbReference type="EMBL" id="HAT3896918.1"/>
    </source>
</evidence>
<sequence>MVITQIEQAIVARLKQGLGRMVREVSSYGGEMDGEPAEVIRQLPGVWVTFGGIQKTERLSTARNKFVTYGRFVVIVGDRSVRSEEASRTGGVGKDEIGTYRMVAAVRRLLSGQDFDDAGLKIDALLPGKVRTLFNTQYERSALSVFACEFDTKWVENALENGRFPLENAPIGHEDNLFTPYGGKTTEDDPAWLSTNLSYYLEPGDDRADAEDIIPHASKNS</sequence>
<name>A0A8H9QBJ9_CITFR</name>
<reference evidence="1" key="2">
    <citation type="submission" date="2020-09" db="EMBL/GenBank/DDBJ databases">
        <authorList>
            <consortium name="NCBI Pathogen Detection Project"/>
        </authorList>
    </citation>
    <scope>NUCLEOTIDE SEQUENCE</scope>
    <source>
        <strain evidence="1">O50</strain>
    </source>
</reference>
<comment type="caution">
    <text evidence="1">The sequence shown here is derived from an EMBL/GenBank/DDBJ whole genome shotgun (WGS) entry which is preliminary data.</text>
</comment>
<dbReference type="Pfam" id="PF08873">
    <property type="entry name" value="Phage_Mu_Gp37"/>
    <property type="match status" value="1"/>
</dbReference>
<gene>
    <name evidence="1" type="ORF">I9Y29_001329</name>
</gene>
<dbReference type="EMBL" id="DACSXJ010000006">
    <property type="protein sequence ID" value="HAT3896918.1"/>
    <property type="molecule type" value="Genomic_DNA"/>
</dbReference>
<dbReference type="RefSeq" id="WP_003030345.1">
    <property type="nucleotide sequence ID" value="NZ_JAQHZD010000028.1"/>
</dbReference>
<protein>
    <submittedName>
        <fullName evidence="1">DUF1834 family protein</fullName>
    </submittedName>
</protein>
<dbReference type="InterPro" id="IPR014972">
    <property type="entry name" value="Phage_Mu_Gp37"/>
</dbReference>
<dbReference type="AlphaFoldDB" id="A0A8H9QBJ9"/>
<reference evidence="1" key="1">
    <citation type="journal article" date="2018" name="Genome Biol.">
        <title>SKESA: strategic k-mer extension for scrupulous assemblies.</title>
        <authorList>
            <person name="Souvorov A."/>
            <person name="Agarwala R."/>
            <person name="Lipman D.J."/>
        </authorList>
    </citation>
    <scope>NUCLEOTIDE SEQUENCE</scope>
    <source>
        <strain evidence="1">O50</strain>
    </source>
</reference>
<accession>A0A8H9QBJ9</accession>
<dbReference type="Proteomes" id="UP000855471">
    <property type="component" value="Unassembled WGS sequence"/>
</dbReference>
<proteinExistence type="predicted"/>